<dbReference type="SUPFAM" id="SSF49777">
    <property type="entry name" value="PEBP-like"/>
    <property type="match status" value="1"/>
</dbReference>
<dbReference type="InterPro" id="IPR036610">
    <property type="entry name" value="PEBP-like_sf"/>
</dbReference>
<evidence type="ECO:0000313" key="3">
    <source>
        <dbReference type="Proteomes" id="UP001497392"/>
    </source>
</evidence>
<proteinExistence type="inferred from homology"/>
<comment type="caution">
    <text evidence="2">The sequence shown here is derived from an EMBL/GenBank/DDBJ whole genome shotgun (WGS) entry which is preliminary data.</text>
</comment>
<dbReference type="Pfam" id="PF01161">
    <property type="entry name" value="PBP"/>
    <property type="match status" value="1"/>
</dbReference>
<dbReference type="InterPro" id="IPR008914">
    <property type="entry name" value="PEBP"/>
</dbReference>
<dbReference type="PANTHER" id="PTHR11362:SF82">
    <property type="entry name" value="PHOSPHATIDYLETHANOLAMINE-BINDING PROTEIN 4"/>
    <property type="match status" value="1"/>
</dbReference>
<dbReference type="InterPro" id="IPR001858">
    <property type="entry name" value="Phosphatidylethanolamine-bd_CS"/>
</dbReference>
<dbReference type="PROSITE" id="PS01220">
    <property type="entry name" value="PBP"/>
    <property type="match status" value="1"/>
</dbReference>
<keyword evidence="3" id="KW-1185">Reference proteome</keyword>
<reference evidence="2 3" key="1">
    <citation type="submission" date="2024-06" db="EMBL/GenBank/DDBJ databases">
        <authorList>
            <person name="Kraege A."/>
            <person name="Thomma B."/>
        </authorList>
    </citation>
    <scope>NUCLEOTIDE SEQUENCE [LARGE SCALE GENOMIC DNA]</scope>
</reference>
<organism evidence="2 3">
    <name type="scientific">Coccomyxa viridis</name>
    <dbReference type="NCBI Taxonomy" id="1274662"/>
    <lineage>
        <taxon>Eukaryota</taxon>
        <taxon>Viridiplantae</taxon>
        <taxon>Chlorophyta</taxon>
        <taxon>core chlorophytes</taxon>
        <taxon>Trebouxiophyceae</taxon>
        <taxon>Trebouxiophyceae incertae sedis</taxon>
        <taxon>Coccomyxaceae</taxon>
        <taxon>Coccomyxa</taxon>
    </lineage>
</organism>
<name>A0ABP1FQ86_9CHLO</name>
<sequence>MKSTELHKEHLMPSETADYTSGISDTTVVPEVVSKVTEKAILTVNYNGRPISNGEELTPSETQEELEIDIKGSETYTLVMVDPDAPSPDAPKYRFFLHWLVTNIPSVDVKRGNVIEDYMGPSPPKGKHRYVFILYPQHGRVNAKAPKTRQSFTLHQFEKEHNLGDPADVKFFYSSPE</sequence>
<dbReference type="CDD" id="cd00866">
    <property type="entry name" value="PEBP_euk"/>
    <property type="match status" value="1"/>
</dbReference>
<dbReference type="EMBL" id="CAXHTA020000003">
    <property type="protein sequence ID" value="CAL5220222.1"/>
    <property type="molecule type" value="Genomic_DNA"/>
</dbReference>
<protein>
    <submittedName>
        <fullName evidence="2">G2198 protein</fullName>
    </submittedName>
</protein>
<evidence type="ECO:0000313" key="2">
    <source>
        <dbReference type="EMBL" id="CAL5220222.1"/>
    </source>
</evidence>
<accession>A0ABP1FQ86</accession>
<gene>
    <name evidence="2" type="primary">g2198</name>
    <name evidence="2" type="ORF">VP750_LOCUS1881</name>
</gene>
<evidence type="ECO:0000256" key="1">
    <source>
        <dbReference type="ARBA" id="ARBA00007091"/>
    </source>
</evidence>
<dbReference type="PANTHER" id="PTHR11362">
    <property type="entry name" value="PHOSPHATIDYLETHANOLAMINE-BINDING PROTEIN"/>
    <property type="match status" value="1"/>
</dbReference>
<dbReference type="InterPro" id="IPR035810">
    <property type="entry name" value="PEBP_euk"/>
</dbReference>
<comment type="similarity">
    <text evidence="1">Belongs to the phosphatidylethanolamine-binding protein family.</text>
</comment>
<dbReference type="Proteomes" id="UP001497392">
    <property type="component" value="Unassembled WGS sequence"/>
</dbReference>
<dbReference type="Gene3D" id="3.90.280.10">
    <property type="entry name" value="PEBP-like"/>
    <property type="match status" value="1"/>
</dbReference>